<reference evidence="15" key="1">
    <citation type="submission" date="2020-05" db="EMBL/GenBank/DDBJ databases">
        <authorList>
            <person name="Zhu T."/>
            <person name="Keshari N."/>
            <person name="Lu X."/>
        </authorList>
    </citation>
    <scope>NUCLEOTIDE SEQUENCE</scope>
    <source>
        <strain evidence="15">NK1-12</strain>
    </source>
</reference>
<dbReference type="GO" id="GO:0005737">
    <property type="term" value="C:cytoplasm"/>
    <property type="evidence" value="ECO:0007669"/>
    <property type="project" value="InterPro"/>
</dbReference>
<dbReference type="PROSITE" id="PS50109">
    <property type="entry name" value="HIS_KIN"/>
    <property type="match status" value="1"/>
</dbReference>
<dbReference type="InterPro" id="IPR036097">
    <property type="entry name" value="HisK_dim/P_sf"/>
</dbReference>
<dbReference type="CDD" id="cd00088">
    <property type="entry name" value="HPT"/>
    <property type="match status" value="1"/>
</dbReference>
<dbReference type="InterPro" id="IPR003594">
    <property type="entry name" value="HATPase_dom"/>
</dbReference>
<dbReference type="RefSeq" id="WP_316435522.1">
    <property type="nucleotide sequence ID" value="NZ_CP053586.1"/>
</dbReference>
<keyword evidence="9" id="KW-0175">Coiled coil</keyword>
<dbReference type="FunFam" id="3.30.565.10:FF:000016">
    <property type="entry name" value="Chemotaxis protein CheA, putative"/>
    <property type="match status" value="1"/>
</dbReference>
<evidence type="ECO:0000256" key="2">
    <source>
        <dbReference type="ARBA" id="ARBA00012438"/>
    </source>
</evidence>
<name>A0AA97AQL5_9CYAN</name>
<dbReference type="GO" id="GO:0000155">
    <property type="term" value="F:phosphorelay sensor kinase activity"/>
    <property type="evidence" value="ECO:0007669"/>
    <property type="project" value="InterPro"/>
</dbReference>
<keyword evidence="6" id="KW-0902">Two-component regulatory system</keyword>
<dbReference type="SMART" id="SM00448">
    <property type="entry name" value="REC"/>
    <property type="match status" value="1"/>
</dbReference>
<dbReference type="InterPro" id="IPR036061">
    <property type="entry name" value="CheW-like_dom_sf"/>
</dbReference>
<feature type="compositionally biased region" description="Basic and acidic residues" evidence="10">
    <location>
        <begin position="272"/>
        <end position="282"/>
    </location>
</feature>
<comment type="catalytic activity">
    <reaction evidence="1">
        <text>ATP + protein L-histidine = ADP + protein N-phospho-L-histidine.</text>
        <dbReference type="EC" id="2.7.13.3"/>
    </reaction>
</comment>
<dbReference type="InterPro" id="IPR002545">
    <property type="entry name" value="CheW-lke_dom"/>
</dbReference>
<dbReference type="InterPro" id="IPR001789">
    <property type="entry name" value="Sig_transdc_resp-reg_receiver"/>
</dbReference>
<evidence type="ECO:0000259" key="13">
    <source>
        <dbReference type="PROSITE" id="PS50851"/>
    </source>
</evidence>
<dbReference type="EC" id="2.7.13.3" evidence="2"/>
<evidence type="ECO:0000259" key="11">
    <source>
        <dbReference type="PROSITE" id="PS50109"/>
    </source>
</evidence>
<dbReference type="InterPro" id="IPR036890">
    <property type="entry name" value="HATPase_C_sf"/>
</dbReference>
<keyword evidence="5 15" id="KW-0418">Kinase</keyword>
<feature type="coiled-coil region" evidence="9">
    <location>
        <begin position="111"/>
        <end position="138"/>
    </location>
</feature>
<dbReference type="InterPro" id="IPR011006">
    <property type="entry name" value="CheY-like_superfamily"/>
</dbReference>
<accession>A0AA97AQL5</accession>
<evidence type="ECO:0000256" key="8">
    <source>
        <dbReference type="PROSITE-ProRule" id="PRU00169"/>
    </source>
</evidence>
<feature type="domain" description="CheW-like" evidence="13">
    <location>
        <begin position="806"/>
        <end position="954"/>
    </location>
</feature>
<dbReference type="SMART" id="SM01231">
    <property type="entry name" value="H-kinase_dim"/>
    <property type="match status" value="1"/>
</dbReference>
<evidence type="ECO:0000256" key="1">
    <source>
        <dbReference type="ARBA" id="ARBA00000085"/>
    </source>
</evidence>
<dbReference type="PRINTS" id="PR00344">
    <property type="entry name" value="BCTRLSENSOR"/>
</dbReference>
<dbReference type="PROSITE" id="PS50851">
    <property type="entry name" value="CHEW"/>
    <property type="match status" value="1"/>
</dbReference>
<dbReference type="PANTHER" id="PTHR43395">
    <property type="entry name" value="SENSOR HISTIDINE KINASE CHEA"/>
    <property type="match status" value="1"/>
</dbReference>
<dbReference type="EMBL" id="CP053586">
    <property type="protein sequence ID" value="WNZ23778.1"/>
    <property type="molecule type" value="Genomic_DNA"/>
</dbReference>
<feature type="region of interest" description="Disordered" evidence="10">
    <location>
        <begin position="262"/>
        <end position="283"/>
    </location>
</feature>
<feature type="domain" description="Response regulatory" evidence="12">
    <location>
        <begin position="989"/>
        <end position="1106"/>
    </location>
</feature>
<dbReference type="Pfam" id="PF00072">
    <property type="entry name" value="Response_reg"/>
    <property type="match status" value="1"/>
</dbReference>
<evidence type="ECO:0000256" key="5">
    <source>
        <dbReference type="ARBA" id="ARBA00022777"/>
    </source>
</evidence>
<feature type="coiled-coil region" evidence="9">
    <location>
        <begin position="493"/>
        <end position="527"/>
    </location>
</feature>
<sequence length="1109" mass="122491">MLSPDIRDQAYQFFIEEAPELLEGIESGLLRLRQGRTTADVHELMRAAHSIKGGAASVQLDLIKTIAHRLETIFKALYDDSVAVDLTLESQLLEAYDCLRLPLIQQIEMGYVDAEQALTKAEAIFAQLENRLAASLAQADGYIPTSSDLGVDMVGSIFEIDVAQGLERFSAVLQQPDAYPVAGELQAQAEVFMGLAELLDLPGFAAIAQTALTALETHPDQALRILQLAYADFIAGREAVLQGDRTQGGTPSAELLALTDADYLDPSQPGNDRSDHLFDKSSENSQDDLFDNLSNLASVFSEELIDRLDLEELTALDFIERNIQTDTAVDTEIYAEKDNLIDVEADHPLVPEAAPFQELFGIEPELNSTPVPVPIDAASVPTEQPEVELFPEKQEGDQTSTELSLDMAVRAAEQLFDQLPALADEIQAQIPDFSDNKSVAASAPEEETNWKQYVRPTQTGKSTPSTSTNLTIRVDLHRLERMNNLVSELAINRNSLSLQHEQLQAAVRDLGERFEQFQSLIERLREVSDRMLVATADRSSPQLGSSDATSTLLAGFDTLEMDRYSTLHFQLQEIWEQVIQLEEGLEDVGLFAGQSNQTLTEQRQKLTQLQNELMWARMLPLGNVLNRFPRVLRDLSAKYNKSVSLKLSGTSVLVDKMVLEKLYDPLLHLLRNAFDHGIETPEIRQQRGKPEQGSIEIRAYHRGNQTLIDIVDDGQGIDVQRISKRAVELGWLSAEALETAKPTQLLDFIFEPGFSTASQVSELSGRGVGLDVVRSQVRALKGSLSVNSRPGQGTTFTLRIPLTLTIAKLLTCLVNATPIAVPADSIEEILVPKAEQLKQTGSQRFLHWRSQLVPMYRLADLLHYACPLPENSIRATLSGSPAPKEWAMPILVIQRAQHSFALEVDRLITEQELVIKPFGAAIAPPAYTYGCTILSDGSLVPVIDAATLVDLMLDPSSGTSATHTALAANLSSSRQPMRPSALSTRATQTILVVDDSATLRRMLALTLEKSGYRVLQARDGQEALSHLQQSSSVQLVICDIEMPNMNGFEFLSQRRQDPNLTAIPVVILTSRNNEKHRRLAMHLGATTYFSKPYIEHELLDALKHLLVQS</sequence>
<dbReference type="SMART" id="SM00387">
    <property type="entry name" value="HATPase_c"/>
    <property type="match status" value="1"/>
</dbReference>
<dbReference type="SUPFAM" id="SSF50341">
    <property type="entry name" value="CheW-like"/>
    <property type="match status" value="1"/>
</dbReference>
<dbReference type="Pfam" id="PF02895">
    <property type="entry name" value="H-kinase_dim"/>
    <property type="match status" value="1"/>
</dbReference>
<dbReference type="InterPro" id="IPR037006">
    <property type="entry name" value="CheA-like_homodim_sf"/>
</dbReference>
<dbReference type="Pfam" id="PF02518">
    <property type="entry name" value="HATPase_c"/>
    <property type="match status" value="1"/>
</dbReference>
<keyword evidence="3 8" id="KW-0597">Phosphoprotein</keyword>
<dbReference type="SMART" id="SM00073">
    <property type="entry name" value="HPT"/>
    <property type="match status" value="1"/>
</dbReference>
<dbReference type="CDD" id="cd16916">
    <property type="entry name" value="HATPase_CheA-like"/>
    <property type="match status" value="1"/>
</dbReference>
<dbReference type="Gene3D" id="1.10.287.560">
    <property type="entry name" value="Histidine kinase CheA-like, homodimeric domain"/>
    <property type="match status" value="1"/>
</dbReference>
<organism evidence="15">
    <name type="scientific">Leptolyngbya sp. NK1-12</name>
    <dbReference type="NCBI Taxonomy" id="2547451"/>
    <lineage>
        <taxon>Bacteria</taxon>
        <taxon>Bacillati</taxon>
        <taxon>Cyanobacteriota</taxon>
        <taxon>Cyanophyceae</taxon>
        <taxon>Leptolyngbyales</taxon>
        <taxon>Leptolyngbyaceae</taxon>
        <taxon>Leptolyngbya group</taxon>
        <taxon>Leptolyngbya</taxon>
    </lineage>
</organism>
<evidence type="ECO:0000256" key="7">
    <source>
        <dbReference type="PROSITE-ProRule" id="PRU00110"/>
    </source>
</evidence>
<dbReference type="SMART" id="SM00260">
    <property type="entry name" value="CheW"/>
    <property type="match status" value="1"/>
</dbReference>
<dbReference type="AlphaFoldDB" id="A0AA97AQL5"/>
<evidence type="ECO:0000256" key="6">
    <source>
        <dbReference type="ARBA" id="ARBA00023012"/>
    </source>
</evidence>
<feature type="domain" description="HPt" evidence="14">
    <location>
        <begin position="3"/>
        <end position="110"/>
    </location>
</feature>
<dbReference type="InterPro" id="IPR036641">
    <property type="entry name" value="HPT_dom_sf"/>
</dbReference>
<dbReference type="InterPro" id="IPR008207">
    <property type="entry name" value="Sig_transdc_His_kin_Hpt_dom"/>
</dbReference>
<dbReference type="InterPro" id="IPR005467">
    <property type="entry name" value="His_kinase_dom"/>
</dbReference>
<evidence type="ECO:0000256" key="4">
    <source>
        <dbReference type="ARBA" id="ARBA00022679"/>
    </source>
</evidence>
<evidence type="ECO:0000259" key="12">
    <source>
        <dbReference type="PROSITE" id="PS50110"/>
    </source>
</evidence>
<dbReference type="PROSITE" id="PS50894">
    <property type="entry name" value="HPT"/>
    <property type="match status" value="1"/>
</dbReference>
<dbReference type="SUPFAM" id="SSF47384">
    <property type="entry name" value="Homodimeric domain of signal transducing histidine kinase"/>
    <property type="match status" value="1"/>
</dbReference>
<dbReference type="GO" id="GO:0006935">
    <property type="term" value="P:chemotaxis"/>
    <property type="evidence" value="ECO:0007669"/>
    <property type="project" value="InterPro"/>
</dbReference>
<feature type="modified residue" description="Phosphohistidine" evidence="7">
    <location>
        <position position="49"/>
    </location>
</feature>
<evidence type="ECO:0000256" key="3">
    <source>
        <dbReference type="ARBA" id="ARBA00022553"/>
    </source>
</evidence>
<evidence type="ECO:0000313" key="15">
    <source>
        <dbReference type="EMBL" id="WNZ23778.1"/>
    </source>
</evidence>
<keyword evidence="4" id="KW-0808">Transferase</keyword>
<evidence type="ECO:0000256" key="10">
    <source>
        <dbReference type="SAM" id="MobiDB-lite"/>
    </source>
</evidence>
<gene>
    <name evidence="15" type="ORF">HJG54_13555</name>
</gene>
<dbReference type="Pfam" id="PF01584">
    <property type="entry name" value="CheW"/>
    <property type="match status" value="1"/>
</dbReference>
<dbReference type="SUPFAM" id="SSF52172">
    <property type="entry name" value="CheY-like"/>
    <property type="match status" value="1"/>
</dbReference>
<dbReference type="InterPro" id="IPR051315">
    <property type="entry name" value="Bact_Chemotaxis_CheA"/>
</dbReference>
<dbReference type="InterPro" id="IPR004105">
    <property type="entry name" value="CheA-like_dim"/>
</dbReference>
<evidence type="ECO:0000259" key="14">
    <source>
        <dbReference type="PROSITE" id="PS50894"/>
    </source>
</evidence>
<dbReference type="SUPFAM" id="SSF55874">
    <property type="entry name" value="ATPase domain of HSP90 chaperone/DNA topoisomerase II/histidine kinase"/>
    <property type="match status" value="1"/>
</dbReference>
<dbReference type="PROSITE" id="PS50110">
    <property type="entry name" value="RESPONSE_REGULATORY"/>
    <property type="match status" value="1"/>
</dbReference>
<dbReference type="Pfam" id="PF01627">
    <property type="entry name" value="Hpt"/>
    <property type="match status" value="1"/>
</dbReference>
<feature type="domain" description="Histidine kinase" evidence="11">
    <location>
        <begin position="597"/>
        <end position="804"/>
    </location>
</feature>
<dbReference type="Gene3D" id="3.40.50.2300">
    <property type="match status" value="1"/>
</dbReference>
<dbReference type="PANTHER" id="PTHR43395:SF1">
    <property type="entry name" value="CHEMOTAXIS PROTEIN CHEA"/>
    <property type="match status" value="1"/>
</dbReference>
<dbReference type="SUPFAM" id="SSF47226">
    <property type="entry name" value="Histidine-containing phosphotransfer domain, HPT domain"/>
    <property type="match status" value="1"/>
</dbReference>
<dbReference type="Gene3D" id="1.20.120.160">
    <property type="entry name" value="HPT domain"/>
    <property type="match status" value="1"/>
</dbReference>
<protein>
    <recommendedName>
        <fullName evidence="2">histidine kinase</fullName>
        <ecNumber evidence="2">2.7.13.3</ecNumber>
    </recommendedName>
</protein>
<proteinExistence type="predicted"/>
<dbReference type="Gene3D" id="3.30.565.10">
    <property type="entry name" value="Histidine kinase-like ATPase, C-terminal domain"/>
    <property type="match status" value="1"/>
</dbReference>
<dbReference type="InterPro" id="IPR004358">
    <property type="entry name" value="Sig_transdc_His_kin-like_C"/>
</dbReference>
<evidence type="ECO:0000256" key="9">
    <source>
        <dbReference type="SAM" id="Coils"/>
    </source>
</evidence>
<feature type="modified residue" description="4-aspartylphosphate" evidence="8">
    <location>
        <position position="1039"/>
    </location>
</feature>
<dbReference type="Gene3D" id="2.30.30.40">
    <property type="entry name" value="SH3 Domains"/>
    <property type="match status" value="1"/>
</dbReference>